<evidence type="ECO:0000256" key="1">
    <source>
        <dbReference type="SAM" id="MobiDB-lite"/>
    </source>
</evidence>
<name>A0AAW0DZK7_9AGAR</name>
<evidence type="ECO:0000313" key="3">
    <source>
        <dbReference type="Proteomes" id="UP001383192"/>
    </source>
</evidence>
<evidence type="ECO:0000313" key="2">
    <source>
        <dbReference type="EMBL" id="KAK7056788.1"/>
    </source>
</evidence>
<feature type="region of interest" description="Disordered" evidence="1">
    <location>
        <begin position="1"/>
        <end position="26"/>
    </location>
</feature>
<accession>A0AAW0DZK7</accession>
<dbReference type="EMBL" id="JAYKXP010000006">
    <property type="protein sequence ID" value="KAK7056788.1"/>
    <property type="molecule type" value="Genomic_DNA"/>
</dbReference>
<dbReference type="AlphaFoldDB" id="A0AAW0DZK7"/>
<proteinExistence type="predicted"/>
<reference evidence="2 3" key="1">
    <citation type="submission" date="2024-01" db="EMBL/GenBank/DDBJ databases">
        <title>A draft genome for a cacao thread blight-causing isolate of Paramarasmius palmivorus.</title>
        <authorList>
            <person name="Baruah I.K."/>
            <person name="Bukari Y."/>
            <person name="Amoako-Attah I."/>
            <person name="Meinhardt L.W."/>
            <person name="Bailey B.A."/>
            <person name="Cohen S.P."/>
        </authorList>
    </citation>
    <scope>NUCLEOTIDE SEQUENCE [LARGE SCALE GENOMIC DNA]</scope>
    <source>
        <strain evidence="2 3">GH-12</strain>
    </source>
</reference>
<comment type="caution">
    <text evidence="2">The sequence shown here is derived from an EMBL/GenBank/DDBJ whole genome shotgun (WGS) entry which is preliminary data.</text>
</comment>
<dbReference type="Proteomes" id="UP001383192">
    <property type="component" value="Unassembled WGS sequence"/>
</dbReference>
<protein>
    <submittedName>
        <fullName evidence="2">Uncharacterized protein</fullName>
    </submittedName>
</protein>
<organism evidence="2 3">
    <name type="scientific">Paramarasmius palmivorus</name>
    <dbReference type="NCBI Taxonomy" id="297713"/>
    <lineage>
        <taxon>Eukaryota</taxon>
        <taxon>Fungi</taxon>
        <taxon>Dikarya</taxon>
        <taxon>Basidiomycota</taxon>
        <taxon>Agaricomycotina</taxon>
        <taxon>Agaricomycetes</taxon>
        <taxon>Agaricomycetidae</taxon>
        <taxon>Agaricales</taxon>
        <taxon>Marasmiineae</taxon>
        <taxon>Marasmiaceae</taxon>
        <taxon>Paramarasmius</taxon>
    </lineage>
</organism>
<sequence length="174" mass="19210">MSSAKPVFYIDSESSCSDSSSEEVGGEYPPRHIDTALTGVQTSVVGLASGYVLTPWYRVMNLEVHVEVLKVPSPNENIVWISVQAVGSPVPFLIVPLRHGNLMEDVAEWVVQGAYRRTVNGCGGFGPDTHLRLAFTSEQFRLFNSLTRSPTRIVKQSQSTWADSLRYHTPITQA</sequence>
<gene>
    <name evidence="2" type="ORF">VNI00_002505</name>
</gene>
<keyword evidence="3" id="KW-1185">Reference proteome</keyword>